<accession>A0ABN9RKJ9</accession>
<dbReference type="PANTHER" id="PTHR10217">
    <property type="entry name" value="VOLTAGE AND LIGAND GATED POTASSIUM CHANNEL"/>
    <property type="match status" value="1"/>
</dbReference>
<comment type="caution">
    <text evidence="7">The sequence shown here is derived from an EMBL/GenBank/DDBJ whole genome shotgun (WGS) entry which is preliminary data.</text>
</comment>
<evidence type="ECO:0000313" key="8">
    <source>
        <dbReference type="Proteomes" id="UP001189429"/>
    </source>
</evidence>
<keyword evidence="2 5" id="KW-0812">Transmembrane</keyword>
<feature type="domain" description="Ion transport" evidence="6">
    <location>
        <begin position="8"/>
        <end position="105"/>
    </location>
</feature>
<evidence type="ECO:0000256" key="3">
    <source>
        <dbReference type="ARBA" id="ARBA00022989"/>
    </source>
</evidence>
<feature type="transmembrane region" description="Helical" evidence="5">
    <location>
        <begin position="75"/>
        <end position="102"/>
    </location>
</feature>
<comment type="subcellular location">
    <subcellularLocation>
        <location evidence="1">Membrane</location>
        <topology evidence="1">Multi-pass membrane protein</topology>
    </subcellularLocation>
</comment>
<evidence type="ECO:0000256" key="2">
    <source>
        <dbReference type="ARBA" id="ARBA00022692"/>
    </source>
</evidence>
<evidence type="ECO:0000256" key="4">
    <source>
        <dbReference type="ARBA" id="ARBA00023136"/>
    </source>
</evidence>
<keyword evidence="8" id="KW-1185">Reference proteome</keyword>
<name>A0ABN9RKJ9_9DINO</name>
<feature type="transmembrane region" description="Helical" evidence="5">
    <location>
        <begin position="7"/>
        <end position="29"/>
    </location>
</feature>
<proteinExistence type="predicted"/>
<dbReference type="PANTHER" id="PTHR10217:SF435">
    <property type="entry name" value="POTASSIUM VOLTAGE-GATED CHANNEL PROTEIN EAG"/>
    <property type="match status" value="1"/>
</dbReference>
<evidence type="ECO:0000259" key="6">
    <source>
        <dbReference type="Pfam" id="PF00520"/>
    </source>
</evidence>
<evidence type="ECO:0000256" key="5">
    <source>
        <dbReference type="SAM" id="Phobius"/>
    </source>
</evidence>
<dbReference type="Pfam" id="PF00520">
    <property type="entry name" value="Ion_trans"/>
    <property type="match status" value="1"/>
</dbReference>
<dbReference type="InterPro" id="IPR005821">
    <property type="entry name" value="Ion_trans_dom"/>
</dbReference>
<dbReference type="InterPro" id="IPR050818">
    <property type="entry name" value="KCNH_animal-type"/>
</dbReference>
<dbReference type="SUPFAM" id="SSF81324">
    <property type="entry name" value="Voltage-gated potassium channels"/>
    <property type="match status" value="1"/>
</dbReference>
<gene>
    <name evidence="7" type="ORF">PCOR1329_LOCUS20642</name>
</gene>
<dbReference type="Gene3D" id="1.10.287.70">
    <property type="match status" value="1"/>
</dbReference>
<dbReference type="Proteomes" id="UP001189429">
    <property type="component" value="Unassembled WGS sequence"/>
</dbReference>
<sequence length="114" mass="12685">MRPKLVALAYLQSWFCFDVLIVMSDWLVVSQKDSTALTAIPVMRALRLVRVLRLLRLGRLSHMLNEVLQYASDGLTIVVNIFKLTAGLCVGIHIIACIWYGVGQASSSGFWMGS</sequence>
<dbReference type="EMBL" id="CAUYUJ010006692">
    <property type="protein sequence ID" value="CAK0818302.1"/>
    <property type="molecule type" value="Genomic_DNA"/>
</dbReference>
<organism evidence="7 8">
    <name type="scientific">Prorocentrum cordatum</name>
    <dbReference type="NCBI Taxonomy" id="2364126"/>
    <lineage>
        <taxon>Eukaryota</taxon>
        <taxon>Sar</taxon>
        <taxon>Alveolata</taxon>
        <taxon>Dinophyceae</taxon>
        <taxon>Prorocentrales</taxon>
        <taxon>Prorocentraceae</taxon>
        <taxon>Prorocentrum</taxon>
    </lineage>
</organism>
<keyword evidence="3 5" id="KW-1133">Transmembrane helix</keyword>
<evidence type="ECO:0000256" key="1">
    <source>
        <dbReference type="ARBA" id="ARBA00004141"/>
    </source>
</evidence>
<keyword evidence="4 5" id="KW-0472">Membrane</keyword>
<reference evidence="7" key="1">
    <citation type="submission" date="2023-10" db="EMBL/GenBank/DDBJ databases">
        <authorList>
            <person name="Chen Y."/>
            <person name="Shah S."/>
            <person name="Dougan E. K."/>
            <person name="Thang M."/>
            <person name="Chan C."/>
        </authorList>
    </citation>
    <scope>NUCLEOTIDE SEQUENCE [LARGE SCALE GENOMIC DNA]</scope>
</reference>
<protein>
    <recommendedName>
        <fullName evidence="6">Ion transport domain-containing protein</fullName>
    </recommendedName>
</protein>
<evidence type="ECO:0000313" key="7">
    <source>
        <dbReference type="EMBL" id="CAK0818302.1"/>
    </source>
</evidence>